<proteinExistence type="predicted"/>
<evidence type="ECO:0000313" key="3">
    <source>
        <dbReference type="Proteomes" id="UP000323317"/>
    </source>
</evidence>
<evidence type="ECO:0000313" key="2">
    <source>
        <dbReference type="EMBL" id="TYR74170.1"/>
    </source>
</evidence>
<keyword evidence="1" id="KW-1133">Transmembrane helix</keyword>
<feature type="transmembrane region" description="Helical" evidence="1">
    <location>
        <begin position="66"/>
        <end position="87"/>
    </location>
</feature>
<feature type="transmembrane region" description="Helical" evidence="1">
    <location>
        <begin position="33"/>
        <end position="54"/>
    </location>
</feature>
<comment type="caution">
    <text evidence="2">The sequence shown here is derived from an EMBL/GenBank/DDBJ whole genome shotgun (WGS) entry which is preliminary data.</text>
</comment>
<protein>
    <submittedName>
        <fullName evidence="2">Uncharacterized protein</fullName>
    </submittedName>
</protein>
<dbReference type="Proteomes" id="UP000323317">
    <property type="component" value="Unassembled WGS sequence"/>
</dbReference>
<dbReference type="AlphaFoldDB" id="A0A5D4KBM8"/>
<sequence length="102" mass="11469">MFDYKMIAAFPVLAIYKIYKNRDLLKKFSKTQIIGITLSYLAAISLAFVSIYYFGNWIAGFALNSIIRFIISTAVILSSLLISISILNKVLEKLTNGVLPKQ</sequence>
<organism evidence="2 3">
    <name type="scientific">Rossellomorea vietnamensis</name>
    <dbReference type="NCBI Taxonomy" id="218284"/>
    <lineage>
        <taxon>Bacteria</taxon>
        <taxon>Bacillati</taxon>
        <taxon>Bacillota</taxon>
        <taxon>Bacilli</taxon>
        <taxon>Bacillales</taxon>
        <taxon>Bacillaceae</taxon>
        <taxon>Rossellomorea</taxon>
    </lineage>
</organism>
<reference evidence="2 3" key="1">
    <citation type="submission" date="2019-08" db="EMBL/GenBank/DDBJ databases">
        <title>Bacillus genomes from the desert of Cuatro Cienegas, Coahuila.</title>
        <authorList>
            <person name="Olmedo-Alvarez G."/>
        </authorList>
    </citation>
    <scope>NUCLEOTIDE SEQUENCE [LARGE SCALE GENOMIC DNA]</scope>
    <source>
        <strain evidence="2 3">CH40_1T</strain>
    </source>
</reference>
<name>A0A5D4KBM8_9BACI</name>
<keyword evidence="1" id="KW-0812">Transmembrane</keyword>
<dbReference type="RefSeq" id="WP_148947657.1">
    <property type="nucleotide sequence ID" value="NZ_VTEH01000013.1"/>
</dbReference>
<gene>
    <name evidence="2" type="ORF">FZC79_15240</name>
</gene>
<accession>A0A5D4KBM8</accession>
<evidence type="ECO:0000256" key="1">
    <source>
        <dbReference type="SAM" id="Phobius"/>
    </source>
</evidence>
<keyword evidence="1" id="KW-0472">Membrane</keyword>
<dbReference type="EMBL" id="VTEH01000013">
    <property type="protein sequence ID" value="TYR74170.1"/>
    <property type="molecule type" value="Genomic_DNA"/>
</dbReference>